<comment type="catalytic activity">
    <reaction evidence="1">
        <text>3-hydroxy-2-methylpropanoyl-CoA + H2O = 3-hydroxy-2-methylpropanoate + CoA + H(+)</text>
        <dbReference type="Rhea" id="RHEA:20888"/>
        <dbReference type="ChEBI" id="CHEBI:11805"/>
        <dbReference type="ChEBI" id="CHEBI:15377"/>
        <dbReference type="ChEBI" id="CHEBI:15378"/>
        <dbReference type="ChEBI" id="CHEBI:57287"/>
        <dbReference type="ChEBI" id="CHEBI:57340"/>
        <dbReference type="EC" id="3.1.2.4"/>
    </reaction>
</comment>
<dbReference type="GO" id="GO:0005829">
    <property type="term" value="C:cytosol"/>
    <property type="evidence" value="ECO:0007669"/>
    <property type="project" value="TreeGrafter"/>
</dbReference>
<gene>
    <name evidence="5" type="ORF">GCM10010305_40550</name>
</gene>
<dbReference type="NCBIfam" id="NF004127">
    <property type="entry name" value="PRK05617.1"/>
    <property type="match status" value="1"/>
</dbReference>
<reference evidence="5" key="2">
    <citation type="submission" date="2020-09" db="EMBL/GenBank/DDBJ databases">
        <authorList>
            <person name="Sun Q."/>
            <person name="Ohkuma M."/>
        </authorList>
    </citation>
    <scope>NUCLEOTIDE SEQUENCE</scope>
    <source>
        <strain evidence="5">JCM 4518</strain>
    </source>
</reference>
<evidence type="ECO:0000259" key="4">
    <source>
        <dbReference type="Pfam" id="PF16113"/>
    </source>
</evidence>
<dbReference type="InterPro" id="IPR032259">
    <property type="entry name" value="HIBYL-CoA-H"/>
</dbReference>
<dbReference type="GO" id="GO:0006574">
    <property type="term" value="P:L-valine catabolic process"/>
    <property type="evidence" value="ECO:0007669"/>
    <property type="project" value="TreeGrafter"/>
</dbReference>
<proteinExistence type="predicted"/>
<evidence type="ECO:0000256" key="3">
    <source>
        <dbReference type="ARBA" id="ARBA00022801"/>
    </source>
</evidence>
<dbReference type="GO" id="GO:0003860">
    <property type="term" value="F:3-hydroxyisobutyryl-CoA hydrolase activity"/>
    <property type="evidence" value="ECO:0007669"/>
    <property type="project" value="UniProtKB-EC"/>
</dbReference>
<keyword evidence="6" id="KW-1185">Reference proteome</keyword>
<dbReference type="EC" id="3.1.2.4" evidence="2"/>
<keyword evidence="3" id="KW-0378">Hydrolase</keyword>
<evidence type="ECO:0000313" key="6">
    <source>
        <dbReference type="Proteomes" id="UP000644020"/>
    </source>
</evidence>
<evidence type="ECO:0000256" key="2">
    <source>
        <dbReference type="ARBA" id="ARBA00011915"/>
    </source>
</evidence>
<accession>A0A918T5Q3</accession>
<dbReference type="EMBL" id="BMUL01000010">
    <property type="protein sequence ID" value="GHA92723.1"/>
    <property type="molecule type" value="Genomic_DNA"/>
</dbReference>
<reference evidence="5" key="1">
    <citation type="journal article" date="2014" name="Int. J. Syst. Evol. Microbiol.">
        <title>Complete genome sequence of Corynebacterium casei LMG S-19264T (=DSM 44701T), isolated from a smear-ripened cheese.</title>
        <authorList>
            <consortium name="US DOE Joint Genome Institute (JGI-PGF)"/>
            <person name="Walter F."/>
            <person name="Albersmeier A."/>
            <person name="Kalinowski J."/>
            <person name="Ruckert C."/>
        </authorList>
    </citation>
    <scope>NUCLEOTIDE SEQUENCE</scope>
    <source>
        <strain evidence="5">JCM 4518</strain>
    </source>
</reference>
<evidence type="ECO:0000313" key="5">
    <source>
        <dbReference type="EMBL" id="GHA92723.1"/>
    </source>
</evidence>
<sequence length="363" mass="37534">MIAVPAENPAAPVVPGADVLRRTEGRAGILTLDRPRAINALTHPMVLALDAALTAWEHDPAVTTVVLRGAGERGLCAGGDIRAIHADALAGGTATPAFWRDEYRLNARIARYPKPYVALMDGIVMGGGVGVSAHGSVRVVTDRSRIAMPETGIGLVPDVGGTRLLGRAPGELGTHLALTGGQVGAADALLTGLADHHVPAAALDALVADLARLPADEAVARHATAPADPGVLAGQRAWIDACYTAPTVEEIVDRLFDTGVPAAKETATTLLAKSPTALKATLAVLRRSRTLPTLEAVLDLEYRASRAALAGHDLPEGIRAQVVDKDRDPHWSPATLAEVTDADVARYLTPPSDGDLGLAPATA</sequence>
<dbReference type="PANTHER" id="PTHR43176">
    <property type="entry name" value="3-HYDROXYISOBUTYRYL-COA HYDROLASE-RELATED"/>
    <property type="match status" value="1"/>
</dbReference>
<dbReference type="SUPFAM" id="SSF52096">
    <property type="entry name" value="ClpP/crotonase"/>
    <property type="match status" value="1"/>
</dbReference>
<protein>
    <recommendedName>
        <fullName evidence="2">3-hydroxyisobutyryl-CoA hydrolase</fullName>
        <ecNumber evidence="2">3.1.2.4</ecNumber>
    </recommendedName>
</protein>
<dbReference type="InterPro" id="IPR045004">
    <property type="entry name" value="ECH_dom"/>
</dbReference>
<organism evidence="5 6">
    <name type="scientific">Streptomyces termitum</name>
    <dbReference type="NCBI Taxonomy" id="67368"/>
    <lineage>
        <taxon>Bacteria</taxon>
        <taxon>Bacillati</taxon>
        <taxon>Actinomycetota</taxon>
        <taxon>Actinomycetes</taxon>
        <taxon>Kitasatosporales</taxon>
        <taxon>Streptomycetaceae</taxon>
        <taxon>Streptomyces</taxon>
    </lineage>
</organism>
<evidence type="ECO:0000256" key="1">
    <source>
        <dbReference type="ARBA" id="ARBA00001709"/>
    </source>
</evidence>
<comment type="caution">
    <text evidence="5">The sequence shown here is derived from an EMBL/GenBank/DDBJ whole genome shotgun (WGS) entry which is preliminary data.</text>
</comment>
<dbReference type="PANTHER" id="PTHR43176:SF3">
    <property type="entry name" value="3-HYDROXYISOBUTYRYL-COA HYDROLASE, MITOCHONDRIAL"/>
    <property type="match status" value="1"/>
</dbReference>
<dbReference type="Proteomes" id="UP000644020">
    <property type="component" value="Unassembled WGS sequence"/>
</dbReference>
<dbReference type="Pfam" id="PF16113">
    <property type="entry name" value="ECH_2"/>
    <property type="match status" value="1"/>
</dbReference>
<dbReference type="Gene3D" id="3.90.226.10">
    <property type="entry name" value="2-enoyl-CoA Hydratase, Chain A, domain 1"/>
    <property type="match status" value="1"/>
</dbReference>
<dbReference type="CDD" id="cd06558">
    <property type="entry name" value="crotonase-like"/>
    <property type="match status" value="1"/>
</dbReference>
<name>A0A918T5Q3_9ACTN</name>
<dbReference type="AlphaFoldDB" id="A0A918T5Q3"/>
<dbReference type="InterPro" id="IPR029045">
    <property type="entry name" value="ClpP/crotonase-like_dom_sf"/>
</dbReference>
<feature type="domain" description="Enoyl-CoA hydratase/isomerase" evidence="4">
    <location>
        <begin position="28"/>
        <end position="348"/>
    </location>
</feature>